<comment type="caution">
    <text evidence="6">The sequence shown here is derived from an EMBL/GenBank/DDBJ whole genome shotgun (WGS) entry which is preliminary data.</text>
</comment>
<dbReference type="Pfam" id="PF01951">
    <property type="entry name" value="Archease"/>
    <property type="match status" value="1"/>
</dbReference>
<dbReference type="AlphaFoldDB" id="A0A7C4U7J8"/>
<reference evidence="6" key="1">
    <citation type="journal article" date="2020" name="mSystems">
        <title>Genome- and Community-Level Interaction Insights into Carbon Utilization and Element Cycling Functions of Hydrothermarchaeota in Hydrothermal Sediment.</title>
        <authorList>
            <person name="Zhou Z."/>
            <person name="Liu Y."/>
            <person name="Xu W."/>
            <person name="Pan J."/>
            <person name="Luo Z.H."/>
            <person name="Li M."/>
        </authorList>
    </citation>
    <scope>NUCLEOTIDE SEQUENCE [LARGE SCALE GENOMIC DNA]</scope>
    <source>
        <strain evidence="6">SpSt-780</strain>
    </source>
</reference>
<dbReference type="GO" id="GO:0046872">
    <property type="term" value="F:metal ion binding"/>
    <property type="evidence" value="ECO:0007669"/>
    <property type="project" value="UniProtKB-KW"/>
</dbReference>
<dbReference type="GO" id="GO:0008033">
    <property type="term" value="P:tRNA processing"/>
    <property type="evidence" value="ECO:0007669"/>
    <property type="project" value="UniProtKB-KW"/>
</dbReference>
<evidence type="ECO:0000256" key="2">
    <source>
        <dbReference type="ARBA" id="ARBA00022694"/>
    </source>
</evidence>
<keyword evidence="2" id="KW-0819">tRNA processing</keyword>
<organism evidence="6">
    <name type="scientific">candidate division WOR-3 bacterium</name>
    <dbReference type="NCBI Taxonomy" id="2052148"/>
    <lineage>
        <taxon>Bacteria</taxon>
        <taxon>Bacteria division WOR-3</taxon>
    </lineage>
</organism>
<evidence type="ECO:0000259" key="5">
    <source>
        <dbReference type="Pfam" id="PF01951"/>
    </source>
</evidence>
<dbReference type="InterPro" id="IPR023572">
    <property type="entry name" value="Archease_dom"/>
</dbReference>
<name>A0A7C4U7J8_UNCW3</name>
<gene>
    <name evidence="6" type="ORF">ENV67_06015</name>
</gene>
<dbReference type="PANTHER" id="PTHR12682:SF11">
    <property type="entry name" value="PROTEIN ARCHEASE"/>
    <property type="match status" value="1"/>
</dbReference>
<dbReference type="PANTHER" id="PTHR12682">
    <property type="entry name" value="ARCHEASE"/>
    <property type="match status" value="1"/>
</dbReference>
<evidence type="ECO:0000256" key="1">
    <source>
        <dbReference type="ARBA" id="ARBA00007963"/>
    </source>
</evidence>
<evidence type="ECO:0000313" key="6">
    <source>
        <dbReference type="EMBL" id="HGW92076.1"/>
    </source>
</evidence>
<sequence length="140" mass="16302">MESNLNYQFFEHTADIGVIVEGKTIEELISNLVLVFSDLTTDIEKLDNSIEMVISVNGKDLEDAIIRLIEEVIFIFETKKFLPKECSILLEDKRITSRMKGDRFDLSKHNPKFIIKAITYHQFKLQKDNDKYILKAVFDV</sequence>
<comment type="similarity">
    <text evidence="1">Belongs to the archease family.</text>
</comment>
<accession>A0A7C4U7J8</accession>
<proteinExistence type="inferred from homology"/>
<dbReference type="EMBL" id="DTHG01000077">
    <property type="protein sequence ID" value="HGW92076.1"/>
    <property type="molecule type" value="Genomic_DNA"/>
</dbReference>
<feature type="domain" description="Archease" evidence="5">
    <location>
        <begin position="7"/>
        <end position="140"/>
    </location>
</feature>
<dbReference type="SUPFAM" id="SSF69819">
    <property type="entry name" value="MTH1598-like"/>
    <property type="match status" value="1"/>
</dbReference>
<evidence type="ECO:0000256" key="3">
    <source>
        <dbReference type="ARBA" id="ARBA00022723"/>
    </source>
</evidence>
<dbReference type="Gene3D" id="3.55.10.10">
    <property type="entry name" value="Archease domain"/>
    <property type="match status" value="1"/>
</dbReference>
<dbReference type="InterPro" id="IPR036820">
    <property type="entry name" value="Archease_dom_sf"/>
</dbReference>
<keyword evidence="3" id="KW-0479">Metal-binding</keyword>
<evidence type="ECO:0000256" key="4">
    <source>
        <dbReference type="ARBA" id="ARBA00022837"/>
    </source>
</evidence>
<keyword evidence="4" id="KW-0106">Calcium</keyword>
<protein>
    <submittedName>
        <fullName evidence="6">Archease</fullName>
    </submittedName>
</protein>
<dbReference type="InterPro" id="IPR002804">
    <property type="entry name" value="Archease"/>
</dbReference>